<dbReference type="Proteomes" id="UP000830395">
    <property type="component" value="Chromosome 6"/>
</dbReference>
<comment type="caution">
    <text evidence="1">The sequence shown here is derived from an EMBL/GenBank/DDBJ whole genome shotgun (WGS) entry which is preliminary data.</text>
</comment>
<organism evidence="1 2">
    <name type="scientific">Pangasius djambal</name>
    <dbReference type="NCBI Taxonomy" id="1691987"/>
    <lineage>
        <taxon>Eukaryota</taxon>
        <taxon>Metazoa</taxon>
        <taxon>Chordata</taxon>
        <taxon>Craniata</taxon>
        <taxon>Vertebrata</taxon>
        <taxon>Euteleostomi</taxon>
        <taxon>Actinopterygii</taxon>
        <taxon>Neopterygii</taxon>
        <taxon>Teleostei</taxon>
        <taxon>Ostariophysi</taxon>
        <taxon>Siluriformes</taxon>
        <taxon>Pangasiidae</taxon>
        <taxon>Pangasius</taxon>
    </lineage>
</organism>
<evidence type="ECO:0000313" key="2">
    <source>
        <dbReference type="Proteomes" id="UP000830395"/>
    </source>
</evidence>
<sequence>MRMMVLMVRMMRMMKMVRMNTVAVFLFLSITTALLHQTQAFPTPPASQDKAEYDRQLTEERPLQQQ</sequence>
<feature type="non-terminal residue" evidence="1">
    <location>
        <position position="66"/>
    </location>
</feature>
<reference evidence="1" key="1">
    <citation type="submission" date="2020-02" db="EMBL/GenBank/DDBJ databases">
        <title>Genome sequencing of the panga catfish, Pangasius djambal.</title>
        <authorList>
            <person name="Wen M."/>
            <person name="Zahm M."/>
            <person name="Roques C."/>
            <person name="Cabau C."/>
            <person name="Klopp C."/>
            <person name="Donnadieu C."/>
            <person name="Jouanno E."/>
            <person name="Avarre J.-C."/>
            <person name="Campet M."/>
            <person name="Ha T."/>
            <person name="Dugue R."/>
            <person name="Lampietro C."/>
            <person name="Louis A."/>
            <person name="Herpin A."/>
            <person name="Echchiki A."/>
            <person name="Berthelot C."/>
            <person name="Parey E."/>
            <person name="Roest-Crollius H."/>
            <person name="Braasch I."/>
            <person name="Postlethwait J.H."/>
            <person name="Bobe J."/>
            <person name="Montfort J."/>
            <person name="Bouchez O."/>
            <person name="Begum T."/>
            <person name="Schartl M."/>
            <person name="Gustiano R."/>
            <person name="Guiguen Y."/>
        </authorList>
    </citation>
    <scope>NUCLEOTIDE SEQUENCE</scope>
    <source>
        <strain evidence="1">Pdj_M5554</strain>
    </source>
</reference>
<name>A0ACC5YD10_9TELE</name>
<evidence type="ECO:0000313" key="1">
    <source>
        <dbReference type="EMBL" id="MCJ8732986.1"/>
    </source>
</evidence>
<gene>
    <name evidence="1" type="ORF">PDJAM_G00217720</name>
</gene>
<accession>A0ACC5YD10</accession>
<proteinExistence type="predicted"/>
<protein>
    <submittedName>
        <fullName evidence="1">Uncharacterized protein</fullName>
    </submittedName>
</protein>
<dbReference type="EMBL" id="CM040980">
    <property type="protein sequence ID" value="MCJ8732986.1"/>
    <property type="molecule type" value="Genomic_DNA"/>
</dbReference>
<keyword evidence="2" id="KW-1185">Reference proteome</keyword>